<accession>A0A7T8HJX2</accession>
<dbReference type="AlphaFoldDB" id="A0A7T8HJX2"/>
<keyword evidence="2" id="KW-1185">Reference proteome</keyword>
<evidence type="ECO:0000313" key="1">
    <source>
        <dbReference type="EMBL" id="QQP51454.1"/>
    </source>
</evidence>
<reference evidence="2" key="1">
    <citation type="submission" date="2021-01" db="EMBL/GenBank/DDBJ databases">
        <title>Caligus Genome Assembly.</title>
        <authorList>
            <person name="Gallardo-Escarate C."/>
        </authorList>
    </citation>
    <scope>NUCLEOTIDE SEQUENCE [LARGE SCALE GENOMIC DNA]</scope>
</reference>
<sequence length="103" mass="11369">MRTADLLHRAGIPTIIEIVVRQSGMAAWKTVNLPYYSLSDMICTSDSRTRSGTSDLKCPYSVGCASAVNMAKTWNSSPELRQATTLLEARRAATRLARISRHL</sequence>
<name>A0A7T8HJX2_CALRO</name>
<gene>
    <name evidence="1" type="ORF">FKW44_012827</name>
</gene>
<dbReference type="Proteomes" id="UP000595437">
    <property type="component" value="Chromosome 8"/>
</dbReference>
<proteinExistence type="predicted"/>
<organism evidence="1 2">
    <name type="scientific">Caligus rogercresseyi</name>
    <name type="common">Sea louse</name>
    <dbReference type="NCBI Taxonomy" id="217165"/>
    <lineage>
        <taxon>Eukaryota</taxon>
        <taxon>Metazoa</taxon>
        <taxon>Ecdysozoa</taxon>
        <taxon>Arthropoda</taxon>
        <taxon>Crustacea</taxon>
        <taxon>Multicrustacea</taxon>
        <taxon>Hexanauplia</taxon>
        <taxon>Copepoda</taxon>
        <taxon>Siphonostomatoida</taxon>
        <taxon>Caligidae</taxon>
        <taxon>Caligus</taxon>
    </lineage>
</organism>
<evidence type="ECO:0000313" key="2">
    <source>
        <dbReference type="Proteomes" id="UP000595437"/>
    </source>
</evidence>
<protein>
    <submittedName>
        <fullName evidence="1">Uncharacterized protein</fullName>
    </submittedName>
</protein>
<dbReference type="EMBL" id="CP045897">
    <property type="protein sequence ID" value="QQP51454.1"/>
    <property type="molecule type" value="Genomic_DNA"/>
</dbReference>